<comment type="caution">
    <text evidence="2">The sequence shown here is derived from an EMBL/GenBank/DDBJ whole genome shotgun (WGS) entry which is preliminary data.</text>
</comment>
<dbReference type="RefSeq" id="XP_068365322.1">
    <property type="nucleotide sequence ID" value="XM_068500034.1"/>
</dbReference>
<evidence type="ECO:0000256" key="1">
    <source>
        <dbReference type="SAM" id="MobiDB-lite"/>
    </source>
</evidence>
<gene>
    <name evidence="2" type="ORF">TRFO_18199</name>
</gene>
<accession>A0A1J4KM20</accession>
<sequence length="89" mass="10235">MRPKLPKAYEDTQISMINAKDALDQFADNFNDFLGRVQQEKIKRIEEKERELIGDISSNKKKSRPAKHEVEEEPETLDIGDDDDGGDDE</sequence>
<dbReference type="AlphaFoldDB" id="A0A1J4KM20"/>
<feature type="compositionally biased region" description="Acidic residues" evidence="1">
    <location>
        <begin position="71"/>
        <end position="89"/>
    </location>
</feature>
<organism evidence="2 3">
    <name type="scientific">Tritrichomonas foetus</name>
    <dbReference type="NCBI Taxonomy" id="1144522"/>
    <lineage>
        <taxon>Eukaryota</taxon>
        <taxon>Metamonada</taxon>
        <taxon>Parabasalia</taxon>
        <taxon>Tritrichomonadida</taxon>
        <taxon>Tritrichomonadidae</taxon>
        <taxon>Tritrichomonas</taxon>
    </lineage>
</organism>
<dbReference type="EMBL" id="MLAK01000570">
    <property type="protein sequence ID" value="OHT12186.1"/>
    <property type="molecule type" value="Genomic_DNA"/>
</dbReference>
<feature type="region of interest" description="Disordered" evidence="1">
    <location>
        <begin position="56"/>
        <end position="89"/>
    </location>
</feature>
<dbReference type="GeneID" id="94834738"/>
<evidence type="ECO:0000313" key="2">
    <source>
        <dbReference type="EMBL" id="OHT12186.1"/>
    </source>
</evidence>
<evidence type="ECO:0000313" key="3">
    <source>
        <dbReference type="Proteomes" id="UP000179807"/>
    </source>
</evidence>
<reference evidence="2" key="1">
    <citation type="submission" date="2016-10" db="EMBL/GenBank/DDBJ databases">
        <authorList>
            <person name="Benchimol M."/>
            <person name="Almeida L.G."/>
            <person name="Vasconcelos A.T."/>
            <person name="Perreira-Neves A."/>
            <person name="Rosa I.A."/>
            <person name="Tasca T."/>
            <person name="Bogo M.R."/>
            <person name="de Souza W."/>
        </authorList>
    </citation>
    <scope>NUCLEOTIDE SEQUENCE [LARGE SCALE GENOMIC DNA]</scope>
    <source>
        <strain evidence="2">K</strain>
    </source>
</reference>
<proteinExistence type="predicted"/>
<dbReference type="Proteomes" id="UP000179807">
    <property type="component" value="Unassembled WGS sequence"/>
</dbReference>
<protein>
    <submittedName>
        <fullName evidence="2">Uncharacterized protein</fullName>
    </submittedName>
</protein>
<dbReference type="VEuPathDB" id="TrichDB:TRFO_18199"/>
<keyword evidence="3" id="KW-1185">Reference proteome</keyword>
<name>A0A1J4KM20_9EUKA</name>